<accession>A0A9Q1EBD9</accession>
<comment type="caution">
    <text evidence="2">The sequence shown here is derived from an EMBL/GenBank/DDBJ whole genome shotgun (WGS) entry which is preliminary data.</text>
</comment>
<organism evidence="2 3">
    <name type="scientific">Synaphobranchus kaupii</name>
    <name type="common">Kaup's arrowtooth eel</name>
    <dbReference type="NCBI Taxonomy" id="118154"/>
    <lineage>
        <taxon>Eukaryota</taxon>
        <taxon>Metazoa</taxon>
        <taxon>Chordata</taxon>
        <taxon>Craniata</taxon>
        <taxon>Vertebrata</taxon>
        <taxon>Euteleostomi</taxon>
        <taxon>Actinopterygii</taxon>
        <taxon>Neopterygii</taxon>
        <taxon>Teleostei</taxon>
        <taxon>Anguilliformes</taxon>
        <taxon>Synaphobranchidae</taxon>
        <taxon>Synaphobranchus</taxon>
    </lineage>
</organism>
<dbReference type="AlphaFoldDB" id="A0A9Q1EBD9"/>
<evidence type="ECO:0000313" key="2">
    <source>
        <dbReference type="EMBL" id="KAJ8335661.1"/>
    </source>
</evidence>
<gene>
    <name evidence="2" type="ORF">SKAU_G00390030</name>
</gene>
<reference evidence="2" key="1">
    <citation type="journal article" date="2023" name="Science">
        <title>Genome structures resolve the early diversification of teleost fishes.</title>
        <authorList>
            <person name="Parey E."/>
            <person name="Louis A."/>
            <person name="Montfort J."/>
            <person name="Bouchez O."/>
            <person name="Roques C."/>
            <person name="Iampietro C."/>
            <person name="Lluch J."/>
            <person name="Castinel A."/>
            <person name="Donnadieu C."/>
            <person name="Desvignes T."/>
            <person name="Floi Bucao C."/>
            <person name="Jouanno E."/>
            <person name="Wen M."/>
            <person name="Mejri S."/>
            <person name="Dirks R."/>
            <person name="Jansen H."/>
            <person name="Henkel C."/>
            <person name="Chen W.J."/>
            <person name="Zahm M."/>
            <person name="Cabau C."/>
            <person name="Klopp C."/>
            <person name="Thompson A.W."/>
            <person name="Robinson-Rechavi M."/>
            <person name="Braasch I."/>
            <person name="Lecointre G."/>
            <person name="Bobe J."/>
            <person name="Postlethwait J.H."/>
            <person name="Berthelot C."/>
            <person name="Roest Crollius H."/>
            <person name="Guiguen Y."/>
        </authorList>
    </citation>
    <scope>NUCLEOTIDE SEQUENCE</scope>
    <source>
        <strain evidence="2">WJC10195</strain>
    </source>
</reference>
<evidence type="ECO:0000313" key="3">
    <source>
        <dbReference type="Proteomes" id="UP001152622"/>
    </source>
</evidence>
<name>A0A9Q1EBD9_SYNKA</name>
<sequence>MPSQLGGGKVTHFNEEESCVLLRGKAVLASVEFQGSRKDGRRPALFGGIVNMCQGASLNRELFVVLITCASPGDRTEGKRSSVCLPVKLAAQFTLRALLRPTRPLMPKVGSASMAMKARPVKSTVTEAGARNLWTGESGPRSQRFNDRDQPSSCKPLPASG</sequence>
<evidence type="ECO:0000256" key="1">
    <source>
        <dbReference type="SAM" id="MobiDB-lite"/>
    </source>
</evidence>
<protein>
    <submittedName>
        <fullName evidence="2">Uncharacterized protein</fullName>
    </submittedName>
</protein>
<feature type="region of interest" description="Disordered" evidence="1">
    <location>
        <begin position="117"/>
        <end position="161"/>
    </location>
</feature>
<dbReference type="Proteomes" id="UP001152622">
    <property type="component" value="Chromosome 20"/>
</dbReference>
<proteinExistence type="predicted"/>
<keyword evidence="3" id="KW-1185">Reference proteome</keyword>
<dbReference type="EMBL" id="JAINUF010000020">
    <property type="protein sequence ID" value="KAJ8335661.1"/>
    <property type="molecule type" value="Genomic_DNA"/>
</dbReference>